<dbReference type="Pfam" id="PF02875">
    <property type="entry name" value="Mur_ligase_C"/>
    <property type="match status" value="1"/>
</dbReference>
<dbReference type="Pfam" id="PF01225">
    <property type="entry name" value="Mur_ligase"/>
    <property type="match status" value="1"/>
</dbReference>
<feature type="short sequence motif" description="Meso-diaminopimelate recognition motif" evidence="7">
    <location>
        <begin position="420"/>
        <end position="423"/>
    </location>
</feature>
<comment type="similarity">
    <text evidence="1 7">Belongs to the MurCDEF family. MurE subfamily.</text>
</comment>
<keyword evidence="2 7" id="KW-0132">Cell division</keyword>
<dbReference type="GO" id="GO:0051301">
    <property type="term" value="P:cell division"/>
    <property type="evidence" value="ECO:0007669"/>
    <property type="project" value="UniProtKB-KW"/>
</dbReference>
<name>N0DZ09_9MICO</name>
<keyword evidence="6 7" id="KW-0961">Cell wall biogenesis/degradation</keyword>
<comment type="caution">
    <text evidence="12">The sequence shown here is derived from an EMBL/GenBank/DDBJ whole genome shotgun (WGS) entry which is preliminary data.</text>
</comment>
<dbReference type="Proteomes" id="UP000013167">
    <property type="component" value="Unassembled WGS sequence"/>
</dbReference>
<dbReference type="UniPathway" id="UPA00219"/>
<dbReference type="EC" id="6.3.2.13" evidence="7"/>
<comment type="catalytic activity">
    <reaction evidence="7">
        <text>UDP-N-acetyl-alpha-D-muramoyl-L-alanyl-D-glutamate + meso-2,6-diaminopimelate + ATP = UDP-N-acetyl-alpha-D-muramoyl-L-alanyl-gamma-D-glutamyl-meso-2,6-diaminopimelate + ADP + phosphate + H(+)</text>
        <dbReference type="Rhea" id="RHEA:23676"/>
        <dbReference type="ChEBI" id="CHEBI:15378"/>
        <dbReference type="ChEBI" id="CHEBI:30616"/>
        <dbReference type="ChEBI" id="CHEBI:43474"/>
        <dbReference type="ChEBI" id="CHEBI:57791"/>
        <dbReference type="ChEBI" id="CHEBI:83900"/>
        <dbReference type="ChEBI" id="CHEBI:83905"/>
        <dbReference type="ChEBI" id="CHEBI:456216"/>
        <dbReference type="EC" id="6.3.2.13"/>
    </reaction>
</comment>
<dbReference type="HOGENOM" id="CLU_022291_4_1_11"/>
<dbReference type="SUPFAM" id="SSF53244">
    <property type="entry name" value="MurD-like peptide ligases, peptide-binding domain"/>
    <property type="match status" value="1"/>
</dbReference>
<dbReference type="OrthoDB" id="9800958at2"/>
<dbReference type="NCBIfam" id="NF001126">
    <property type="entry name" value="PRK00139.1-4"/>
    <property type="match status" value="1"/>
</dbReference>
<evidence type="ECO:0000256" key="1">
    <source>
        <dbReference type="ARBA" id="ARBA00005898"/>
    </source>
</evidence>
<gene>
    <name evidence="7 12" type="primary">murE</name>
    <name evidence="12" type="ORF">BN10_300048</name>
</gene>
<feature type="binding site" evidence="7">
    <location>
        <position position="202"/>
    </location>
    <ligand>
        <name>UDP-N-acetyl-alpha-D-muramoyl-L-alanyl-D-glutamate</name>
        <dbReference type="ChEBI" id="CHEBI:83900"/>
    </ligand>
</feature>
<dbReference type="InterPro" id="IPR013221">
    <property type="entry name" value="Mur_ligase_cen"/>
</dbReference>
<dbReference type="InterPro" id="IPR035911">
    <property type="entry name" value="MurE/MurF_N"/>
</dbReference>
<feature type="binding site" evidence="7">
    <location>
        <position position="484"/>
    </location>
    <ligand>
        <name>meso-2,6-diaminopimelate</name>
        <dbReference type="ChEBI" id="CHEBI:57791"/>
    </ligand>
</feature>
<protein>
    <recommendedName>
        <fullName evidence="7">UDP-N-acetylmuramoyl-L-alanyl-D-glutamate--2,6-diaminopimelate ligase</fullName>
        <ecNumber evidence="7">6.3.2.13</ecNumber>
    </recommendedName>
    <alternativeName>
        <fullName evidence="7">Meso-A2pm-adding enzyme</fullName>
    </alternativeName>
    <alternativeName>
        <fullName evidence="7">Meso-diaminopimelate-adding enzyme</fullName>
    </alternativeName>
    <alternativeName>
        <fullName evidence="7">UDP-MurNAc-L-Ala-D-Glu:meso-diaminopimelate ligase</fullName>
    </alternativeName>
    <alternativeName>
        <fullName evidence="7">UDP-MurNAc-tripeptide synthetase</fullName>
    </alternativeName>
    <alternativeName>
        <fullName evidence="7">UDP-N-acetylmuramyl-tripeptide synthetase</fullName>
    </alternativeName>
</protein>
<keyword evidence="4 7" id="KW-0573">Peptidoglycan synthesis</keyword>
<accession>N0DZ09</accession>
<feature type="binding site" evidence="7">
    <location>
        <begin position="167"/>
        <end position="168"/>
    </location>
    <ligand>
        <name>UDP-N-acetyl-alpha-D-muramoyl-L-alanyl-D-glutamate</name>
        <dbReference type="ChEBI" id="CHEBI:83900"/>
    </ligand>
</feature>
<dbReference type="Gene3D" id="3.40.1190.10">
    <property type="entry name" value="Mur-like, catalytic domain"/>
    <property type="match status" value="1"/>
</dbReference>
<comment type="function">
    <text evidence="7">Catalyzes the addition of meso-diaminopimelic acid to the nucleotide precursor UDP-N-acetylmuramoyl-L-alanyl-D-glutamate (UMAG) in the biosynthesis of bacterial cell-wall peptidoglycan.</text>
</comment>
<evidence type="ECO:0000256" key="2">
    <source>
        <dbReference type="ARBA" id="ARBA00022618"/>
    </source>
</evidence>
<feature type="binding site" evidence="7">
    <location>
        <position position="397"/>
    </location>
    <ligand>
        <name>meso-2,6-diaminopimelate</name>
        <dbReference type="ChEBI" id="CHEBI:57791"/>
    </ligand>
</feature>
<keyword evidence="7" id="KW-0547">Nucleotide-binding</keyword>
<comment type="pathway">
    <text evidence="7 8">Cell wall biogenesis; peptidoglycan biosynthesis.</text>
</comment>
<keyword evidence="5 7" id="KW-0131">Cell cycle</keyword>
<evidence type="ECO:0000313" key="13">
    <source>
        <dbReference type="Proteomes" id="UP000013167"/>
    </source>
</evidence>
<dbReference type="GO" id="GO:0000287">
    <property type="term" value="F:magnesium ion binding"/>
    <property type="evidence" value="ECO:0007669"/>
    <property type="project" value="UniProtKB-UniRule"/>
</dbReference>
<dbReference type="GO" id="GO:0005524">
    <property type="term" value="F:ATP binding"/>
    <property type="evidence" value="ECO:0007669"/>
    <property type="project" value="UniProtKB-UniRule"/>
</dbReference>
<dbReference type="HAMAP" id="MF_00208">
    <property type="entry name" value="MurE"/>
    <property type="match status" value="1"/>
</dbReference>
<keyword evidence="7" id="KW-0067">ATP-binding</keyword>
<evidence type="ECO:0000256" key="5">
    <source>
        <dbReference type="ARBA" id="ARBA00023306"/>
    </source>
</evidence>
<dbReference type="GO" id="GO:0008360">
    <property type="term" value="P:regulation of cell shape"/>
    <property type="evidence" value="ECO:0007669"/>
    <property type="project" value="UniProtKB-KW"/>
</dbReference>
<keyword evidence="7" id="KW-0963">Cytoplasm</keyword>
<feature type="binding site" evidence="7">
    <location>
        <position position="200"/>
    </location>
    <ligand>
        <name>UDP-N-acetyl-alpha-D-muramoyl-L-alanyl-D-glutamate</name>
        <dbReference type="ChEBI" id="CHEBI:83900"/>
    </ligand>
</feature>
<dbReference type="NCBIfam" id="TIGR01085">
    <property type="entry name" value="murE"/>
    <property type="match status" value="1"/>
</dbReference>
<dbReference type="GO" id="GO:0009252">
    <property type="term" value="P:peptidoglycan biosynthetic process"/>
    <property type="evidence" value="ECO:0007669"/>
    <property type="project" value="UniProtKB-UniRule"/>
</dbReference>
<feature type="binding site" evidence="7">
    <location>
        <position position="38"/>
    </location>
    <ligand>
        <name>UDP-N-acetyl-alpha-D-muramoyl-L-alanyl-D-glutamate</name>
        <dbReference type="ChEBI" id="CHEBI:83900"/>
    </ligand>
</feature>
<dbReference type="InterPro" id="IPR000713">
    <property type="entry name" value="Mur_ligase_N"/>
</dbReference>
<reference evidence="12 13" key="1">
    <citation type="journal article" date="2013" name="ISME J.">
        <title>A metabolic model for members of the genus Tetrasphaera involved in enhanced biological phosphorus removal.</title>
        <authorList>
            <person name="Kristiansen R."/>
            <person name="Nguyen H.T.T."/>
            <person name="Saunders A.M."/>
            <person name="Nielsen J.L."/>
            <person name="Wimmer R."/>
            <person name="Le V.Q."/>
            <person name="McIlroy S.J."/>
            <person name="Petrovski S."/>
            <person name="Seviour R.J."/>
            <person name="Calteau A."/>
            <person name="Nielsen K.L."/>
            <person name="Nielsen P.H."/>
        </authorList>
    </citation>
    <scope>NUCLEOTIDE SEQUENCE [LARGE SCALE GENOMIC DNA]</scope>
    <source>
        <strain evidence="12 13">Lp2</strain>
    </source>
</reference>
<organism evidence="12 13">
    <name type="scientific">Phycicoccus elongatus Lp2</name>
    <dbReference type="NCBI Taxonomy" id="1193181"/>
    <lineage>
        <taxon>Bacteria</taxon>
        <taxon>Bacillati</taxon>
        <taxon>Actinomycetota</taxon>
        <taxon>Actinomycetes</taxon>
        <taxon>Micrococcales</taxon>
        <taxon>Intrasporangiaceae</taxon>
        <taxon>Phycicoccus</taxon>
    </lineage>
</organism>
<dbReference type="RefSeq" id="WP_010849599.1">
    <property type="nucleotide sequence ID" value="NZ_HF570956.1"/>
</dbReference>
<dbReference type="GO" id="GO:0008765">
    <property type="term" value="F:UDP-N-acetylmuramoylalanyl-D-glutamate-2,6-diaminopimelate ligase activity"/>
    <property type="evidence" value="ECO:0007669"/>
    <property type="project" value="UniProtKB-UniRule"/>
</dbReference>
<dbReference type="STRING" id="1193181.BN10_300048"/>
<dbReference type="InterPro" id="IPR005761">
    <property type="entry name" value="UDP-N-AcMur-Glu-dNH2Pim_ligase"/>
</dbReference>
<evidence type="ECO:0000259" key="9">
    <source>
        <dbReference type="Pfam" id="PF01225"/>
    </source>
</evidence>
<dbReference type="AlphaFoldDB" id="N0DZ09"/>
<evidence type="ECO:0000256" key="7">
    <source>
        <dbReference type="HAMAP-Rule" id="MF_00208"/>
    </source>
</evidence>
<feature type="binding site" evidence="7">
    <location>
        <position position="40"/>
    </location>
    <ligand>
        <name>UDP-N-acetyl-alpha-D-muramoyl-L-alanyl-D-glutamate</name>
        <dbReference type="ChEBI" id="CHEBI:83900"/>
    </ligand>
</feature>
<feature type="binding site" evidence="7">
    <location>
        <position position="194"/>
    </location>
    <ligand>
        <name>UDP-N-acetyl-alpha-D-muramoyl-L-alanyl-D-glutamate</name>
        <dbReference type="ChEBI" id="CHEBI:83900"/>
    </ligand>
</feature>
<dbReference type="EMBL" id="CAIZ01000098">
    <property type="protein sequence ID" value="CCH69707.1"/>
    <property type="molecule type" value="Genomic_DNA"/>
</dbReference>
<dbReference type="GO" id="GO:0071555">
    <property type="term" value="P:cell wall organization"/>
    <property type="evidence" value="ECO:0007669"/>
    <property type="project" value="UniProtKB-KW"/>
</dbReference>
<evidence type="ECO:0000256" key="6">
    <source>
        <dbReference type="ARBA" id="ARBA00023316"/>
    </source>
</evidence>
<proteinExistence type="inferred from homology"/>
<feature type="binding site" evidence="7">
    <location>
        <position position="488"/>
    </location>
    <ligand>
        <name>meso-2,6-diaminopimelate</name>
        <dbReference type="ChEBI" id="CHEBI:57791"/>
    </ligand>
</feature>
<dbReference type="Pfam" id="PF08245">
    <property type="entry name" value="Mur_ligase_M"/>
    <property type="match status" value="1"/>
</dbReference>
<evidence type="ECO:0000259" key="11">
    <source>
        <dbReference type="Pfam" id="PF08245"/>
    </source>
</evidence>
<evidence type="ECO:0000256" key="4">
    <source>
        <dbReference type="ARBA" id="ARBA00022984"/>
    </source>
</evidence>
<dbReference type="Gene3D" id="3.40.1390.10">
    <property type="entry name" value="MurE/MurF, N-terminal domain"/>
    <property type="match status" value="1"/>
</dbReference>
<dbReference type="InterPro" id="IPR004101">
    <property type="entry name" value="Mur_ligase_C"/>
</dbReference>
<evidence type="ECO:0000259" key="10">
    <source>
        <dbReference type="Pfam" id="PF02875"/>
    </source>
</evidence>
<feature type="binding site" evidence="7">
    <location>
        <begin position="125"/>
        <end position="131"/>
    </location>
    <ligand>
        <name>ATP</name>
        <dbReference type="ChEBI" id="CHEBI:30616"/>
    </ligand>
</feature>
<evidence type="ECO:0000256" key="3">
    <source>
        <dbReference type="ARBA" id="ARBA00022960"/>
    </source>
</evidence>
<dbReference type="SUPFAM" id="SSF63418">
    <property type="entry name" value="MurE/MurF N-terminal domain"/>
    <property type="match status" value="1"/>
</dbReference>
<comment type="cofactor">
    <cofactor evidence="7">
        <name>Mg(2+)</name>
        <dbReference type="ChEBI" id="CHEBI:18420"/>
    </cofactor>
</comment>
<keyword evidence="3 7" id="KW-0133">Cell shape</keyword>
<evidence type="ECO:0000313" key="12">
    <source>
        <dbReference type="EMBL" id="CCH69707.1"/>
    </source>
</evidence>
<feature type="domain" description="Mur ligase central" evidence="11">
    <location>
        <begin position="123"/>
        <end position="321"/>
    </location>
</feature>
<sequence length="522" mass="53867">MTALRPTPAGSTSIAVLANALSVDPPAGPDTVVSGVTLDSRSVQSGDLYAALPGATTHGARFASGARDAGATAILTDPVGAQLVAEQGVVLPVLVHPEPRAVLGHLSALVYGTDRLKMPLIGITGTNGKTTTAYLIHSALVALGRQVGLIGTVETRIGDERVRSVRTTPEAPDLHALLATMAQRGMDACVMEVSSHALSQHRVDGVIYDLALFTNLSQDHLDFHHDMEDYFAAKASLFTPARSQSGLVCVDDDWGLRLAGQSEIPIDTLTTQPGGLADWTVTVDPHDPHRFVLRGRGDELHLVSALPGAFNVTNTAMAAAALLLLGVDGAAAQRAVLADPHVPGRMERVVVDDGRDDLPAVVVDYAHTPDAIRAALEALRPVTAGTLVCVTGAGGDRDRDKRAAMGRAAALADVVIVTDDNPRSEDPGSIREAVLRGARAETGGGTVLEVGDRREAIARAVAIAAGVEPGGDAPGATALVAIMGKGHETGQEIGGEVHPFDDRAEALSALEAAATQLGEASA</sequence>
<dbReference type="SUPFAM" id="SSF53623">
    <property type="entry name" value="MurD-like peptide ligases, catalytic domain"/>
    <property type="match status" value="1"/>
</dbReference>
<dbReference type="InterPro" id="IPR036615">
    <property type="entry name" value="Mur_ligase_C_dom_sf"/>
</dbReference>
<dbReference type="Gene3D" id="3.90.190.20">
    <property type="entry name" value="Mur ligase, C-terminal domain"/>
    <property type="match status" value="1"/>
</dbReference>
<feature type="binding site" evidence="7">
    <location>
        <begin position="420"/>
        <end position="423"/>
    </location>
    <ligand>
        <name>meso-2,6-diaminopimelate</name>
        <dbReference type="ChEBI" id="CHEBI:57791"/>
    </ligand>
</feature>
<comment type="subcellular location">
    <subcellularLocation>
        <location evidence="7 8">Cytoplasm</location>
    </subcellularLocation>
</comment>
<dbReference type="NCBIfam" id="NF001124">
    <property type="entry name" value="PRK00139.1-2"/>
    <property type="match status" value="1"/>
</dbReference>
<keyword evidence="13" id="KW-1185">Reference proteome</keyword>
<dbReference type="GO" id="GO:0005737">
    <property type="term" value="C:cytoplasm"/>
    <property type="evidence" value="ECO:0007669"/>
    <property type="project" value="UniProtKB-SubCell"/>
</dbReference>
<keyword evidence="7" id="KW-0460">Magnesium</keyword>
<comment type="PTM">
    <text evidence="7">Carboxylation is probably crucial for Mg(2+) binding and, consequently, for the gamma-phosphate positioning of ATP.</text>
</comment>
<feature type="modified residue" description="N6-carboxylysine" evidence="7">
    <location>
        <position position="234"/>
    </location>
</feature>
<comment type="caution">
    <text evidence="7">Lacks conserved residue(s) required for the propagation of feature annotation.</text>
</comment>
<dbReference type="PANTHER" id="PTHR23135">
    <property type="entry name" value="MUR LIGASE FAMILY MEMBER"/>
    <property type="match status" value="1"/>
</dbReference>
<dbReference type="PANTHER" id="PTHR23135:SF4">
    <property type="entry name" value="UDP-N-ACETYLMURAMOYL-L-ALANYL-D-GLUTAMATE--2,6-DIAMINOPIMELATE LIGASE MURE HOMOLOG, CHLOROPLASTIC"/>
    <property type="match status" value="1"/>
</dbReference>
<feature type="domain" description="Mur ligase N-terminal catalytic" evidence="9">
    <location>
        <begin position="33"/>
        <end position="80"/>
    </location>
</feature>
<dbReference type="eggNOG" id="COG0769">
    <property type="taxonomic scope" value="Bacteria"/>
</dbReference>
<feature type="domain" description="Mur ligase C-terminal" evidence="10">
    <location>
        <begin position="344"/>
        <end position="466"/>
    </location>
</feature>
<dbReference type="InterPro" id="IPR036565">
    <property type="entry name" value="Mur-like_cat_sf"/>
</dbReference>
<evidence type="ECO:0000256" key="8">
    <source>
        <dbReference type="RuleBase" id="RU004135"/>
    </source>
</evidence>
<keyword evidence="7 12" id="KW-0436">Ligase</keyword>